<dbReference type="InterPro" id="IPR004873">
    <property type="entry name" value="BURP_dom"/>
</dbReference>
<evidence type="ECO:0000313" key="2">
    <source>
        <dbReference type="EMBL" id="KAF3339512.1"/>
    </source>
</evidence>
<evidence type="ECO:0000259" key="1">
    <source>
        <dbReference type="PROSITE" id="PS51277"/>
    </source>
</evidence>
<dbReference type="PANTHER" id="PTHR31236">
    <property type="entry name" value="BURP DOMAIN PROTEIN USPL1-LIKE"/>
    <property type="match status" value="1"/>
</dbReference>
<dbReference type="OrthoDB" id="1909293at2759"/>
<evidence type="ECO:0000313" key="3">
    <source>
        <dbReference type="Proteomes" id="UP000623129"/>
    </source>
</evidence>
<name>A0A833RE04_9POAL</name>
<sequence length="83" mass="9326">MEAEAIPFSSKNLSQILNHYSINPGSKEAKQIEESLSDCESPVSKGAKKFCATSLESMIDNVISELGTENLRVSEQWLNRRFY</sequence>
<comment type="caution">
    <text evidence="2">The sequence shown here is derived from an EMBL/GenBank/DDBJ whole genome shotgun (WGS) entry which is preliminary data.</text>
</comment>
<accession>A0A833RE04</accession>
<dbReference type="Proteomes" id="UP000623129">
    <property type="component" value="Unassembled WGS sequence"/>
</dbReference>
<dbReference type="PANTHER" id="PTHR31236:SF45">
    <property type="entry name" value="BURP DOMAIN-CONTAINING PROTEIN"/>
    <property type="match status" value="1"/>
</dbReference>
<dbReference type="InterPro" id="IPR044816">
    <property type="entry name" value="BURP"/>
</dbReference>
<protein>
    <submittedName>
        <fullName evidence="2">BURP domain-containing protein 3-like protein</fullName>
    </submittedName>
</protein>
<dbReference type="Pfam" id="PF03181">
    <property type="entry name" value="BURP"/>
    <property type="match status" value="1"/>
</dbReference>
<organism evidence="2 3">
    <name type="scientific">Carex littledalei</name>
    <dbReference type="NCBI Taxonomy" id="544730"/>
    <lineage>
        <taxon>Eukaryota</taxon>
        <taxon>Viridiplantae</taxon>
        <taxon>Streptophyta</taxon>
        <taxon>Embryophyta</taxon>
        <taxon>Tracheophyta</taxon>
        <taxon>Spermatophyta</taxon>
        <taxon>Magnoliopsida</taxon>
        <taxon>Liliopsida</taxon>
        <taxon>Poales</taxon>
        <taxon>Cyperaceae</taxon>
        <taxon>Cyperoideae</taxon>
        <taxon>Cariceae</taxon>
        <taxon>Carex</taxon>
        <taxon>Carex subgen. Euthyceras</taxon>
    </lineage>
</organism>
<feature type="domain" description="BURP" evidence="1">
    <location>
        <begin position="1"/>
        <end position="83"/>
    </location>
</feature>
<reference evidence="2" key="1">
    <citation type="submission" date="2020-01" db="EMBL/GenBank/DDBJ databases">
        <title>Genome sequence of Kobresia littledalei, the first chromosome-level genome in the family Cyperaceae.</title>
        <authorList>
            <person name="Qu G."/>
        </authorList>
    </citation>
    <scope>NUCLEOTIDE SEQUENCE</scope>
    <source>
        <strain evidence="2">C.B.Clarke</strain>
        <tissue evidence="2">Leaf</tissue>
    </source>
</reference>
<dbReference type="EMBL" id="SWLB01000004">
    <property type="protein sequence ID" value="KAF3339512.1"/>
    <property type="molecule type" value="Genomic_DNA"/>
</dbReference>
<gene>
    <name evidence="2" type="ORF">FCM35_KLT16983</name>
</gene>
<keyword evidence="3" id="KW-1185">Reference proteome</keyword>
<dbReference type="AlphaFoldDB" id="A0A833RE04"/>
<dbReference type="PROSITE" id="PS51277">
    <property type="entry name" value="BURP"/>
    <property type="match status" value="1"/>
</dbReference>
<proteinExistence type="predicted"/>